<dbReference type="Gene3D" id="3.30.450.20">
    <property type="entry name" value="PAS domain"/>
    <property type="match status" value="2"/>
</dbReference>
<dbReference type="Pfam" id="PF23171">
    <property type="entry name" value="bHLH_HIF1A"/>
    <property type="match status" value="1"/>
</dbReference>
<evidence type="ECO:0000256" key="2">
    <source>
        <dbReference type="ARBA" id="ARBA00022737"/>
    </source>
</evidence>
<dbReference type="Gene3D" id="4.10.280.10">
    <property type="entry name" value="Helix-loop-helix DNA-binding domain"/>
    <property type="match status" value="1"/>
</dbReference>
<sequence length="852" mass="93528">MQHNFGMEQQWRQGPDGGVMEMRKEKSRDAARSRRGKENQEFYELAKMLPLPPAITTQLDKASIIRLTISYLKLREFTRSGDPSWSSSNSYHKNIKGLRGRNQGCSPEDIFEVHQGSHVLQSLDGFAFTLAADGRFLYISETVSIYLGLSQVEMAGSSVFEYIHSDDHVELAEQLGLTLTSSSPTSSVASSAAASLVNASLTASSSPSSLTSDDGCAGSGGNSQTGGTMNPDVCMPMSLSSSSRYRGYDRAFCIRMKSTLTKRGCHFKSSGYRVVLVLGHLRPKAQFHSHHQNEQKNPPNLMGLVALAIALPSPSVNEMKLEPDMFVSRINMDFRLAHCEAKVSDLLHYTPEELLGRSLYALCHAQDVENLRKTHTDLMKKGQVMSPYYRILNRTGGWVWVQTCATVICNSKSSDEQNIICVNYVLSGSVDNSVILDEHQMTPSVAHVKSDVTNDFGRQHSPSRSGSNTPTPQRTNSPSLKPLTPSMSVGCDSLTPPLIDHHNHHHRQNGSLHGVTKDLVHEAVLESRMHNPHDTHLQESHHHDIRSSSQMDHDQQVMMSDTHLSHGGPLTPHNDTHIPHVAPLTPQLTPVSRIGGLTPIVSAEGETIKTETGSILTPLTVPEHLDDIMHSQKLSPITPQSHMHYTSLPSHTQLSPAAINRFSPISNTQISPNHQYPTMEKVPQHDSEGSVRHLEAAMTRHLPQDGMMDSGGVGVGVTTSLGGLSEGFHTIQWAGGQENHSSSTILRQLCSTKRESVIKTSRDPQEIIVNPNSAHCTAPTIITSLPTTTSSGLMSVPSGYPGYQISPPSSVSPDRLKTMTCEPYTDLYNSNIYPSAHVSSKNPYDPVRWYQT</sequence>
<evidence type="ECO:0000259" key="9">
    <source>
        <dbReference type="PROSITE" id="PS50888"/>
    </source>
</evidence>
<keyword evidence="4" id="KW-0238">DNA-binding</keyword>
<dbReference type="InterPro" id="IPR001610">
    <property type="entry name" value="PAC"/>
</dbReference>
<dbReference type="InterPro" id="IPR036638">
    <property type="entry name" value="HLH_DNA-bd_sf"/>
</dbReference>
<dbReference type="FunFam" id="3.30.450.20:FF:000025">
    <property type="entry name" value="Neuronal PAS domain protein 3 isoform 1"/>
    <property type="match status" value="1"/>
</dbReference>
<evidence type="ECO:0000313" key="10">
    <source>
        <dbReference type="Proteomes" id="UP000694843"/>
    </source>
</evidence>
<dbReference type="AlphaFoldDB" id="A0A8B7NHY1"/>
<keyword evidence="2" id="KW-0677">Repeat</keyword>
<accession>A0A8B7NHY1</accession>
<dbReference type="GO" id="GO:0005634">
    <property type="term" value="C:nucleus"/>
    <property type="evidence" value="ECO:0007669"/>
    <property type="project" value="UniProtKB-SubCell"/>
</dbReference>
<dbReference type="Proteomes" id="UP000694843">
    <property type="component" value="Unplaced"/>
</dbReference>
<dbReference type="KEGG" id="hazt:108670295"/>
<dbReference type="PANTHER" id="PTHR23043:SF26">
    <property type="entry name" value="PROTEIN TRACHEALESS"/>
    <property type="match status" value="1"/>
</dbReference>
<keyword evidence="5" id="KW-0804">Transcription</keyword>
<feature type="compositionally biased region" description="Low complexity" evidence="7">
    <location>
        <begin position="203"/>
        <end position="212"/>
    </location>
</feature>
<dbReference type="Pfam" id="PF14598">
    <property type="entry name" value="PAS_11"/>
    <property type="match status" value="1"/>
</dbReference>
<dbReference type="PROSITE" id="PS50112">
    <property type="entry name" value="PAS"/>
    <property type="match status" value="2"/>
</dbReference>
<organism evidence="10 11">
    <name type="scientific">Hyalella azteca</name>
    <name type="common">Amphipod</name>
    <dbReference type="NCBI Taxonomy" id="294128"/>
    <lineage>
        <taxon>Eukaryota</taxon>
        <taxon>Metazoa</taxon>
        <taxon>Ecdysozoa</taxon>
        <taxon>Arthropoda</taxon>
        <taxon>Crustacea</taxon>
        <taxon>Multicrustacea</taxon>
        <taxon>Malacostraca</taxon>
        <taxon>Eumalacostraca</taxon>
        <taxon>Peracarida</taxon>
        <taxon>Amphipoda</taxon>
        <taxon>Senticaudata</taxon>
        <taxon>Talitrida</taxon>
        <taxon>Talitroidea</taxon>
        <taxon>Hyalellidae</taxon>
        <taxon>Hyalella</taxon>
    </lineage>
</organism>
<dbReference type="FunFam" id="3.30.450.20:FF:000054">
    <property type="entry name" value="Trachealess, isoform D"/>
    <property type="match status" value="1"/>
</dbReference>
<dbReference type="OMA" id="HNDTHIP"/>
<evidence type="ECO:0000256" key="4">
    <source>
        <dbReference type="ARBA" id="ARBA00023125"/>
    </source>
</evidence>
<feature type="region of interest" description="Disordered" evidence="7">
    <location>
        <begin position="1"/>
        <end position="37"/>
    </location>
</feature>
<dbReference type="SMART" id="SM00091">
    <property type="entry name" value="PAS"/>
    <property type="match status" value="2"/>
</dbReference>
<dbReference type="SMART" id="SM00086">
    <property type="entry name" value="PAC"/>
    <property type="match status" value="1"/>
</dbReference>
<dbReference type="GO" id="GO:0000981">
    <property type="term" value="F:DNA-binding transcription factor activity, RNA polymerase II-specific"/>
    <property type="evidence" value="ECO:0007669"/>
    <property type="project" value="TreeGrafter"/>
</dbReference>
<keyword evidence="10" id="KW-1185">Reference proteome</keyword>
<dbReference type="PROSITE" id="PS50888">
    <property type="entry name" value="BHLH"/>
    <property type="match status" value="1"/>
</dbReference>
<feature type="domain" description="BHLH" evidence="9">
    <location>
        <begin position="22"/>
        <end position="75"/>
    </location>
</feature>
<dbReference type="OrthoDB" id="6021714at2759"/>
<feature type="domain" description="PAS" evidence="8">
    <location>
        <begin position="330"/>
        <end position="382"/>
    </location>
</feature>
<proteinExistence type="predicted"/>
<comment type="subcellular location">
    <subcellularLocation>
        <location evidence="1">Nucleus</location>
    </subcellularLocation>
</comment>
<dbReference type="SMART" id="SM00353">
    <property type="entry name" value="HLH"/>
    <property type="match status" value="1"/>
</dbReference>
<protein>
    <submittedName>
        <fullName evidence="11">Protein trachealess</fullName>
    </submittedName>
</protein>
<gene>
    <name evidence="11" type="primary">LOC108670295</name>
</gene>
<evidence type="ECO:0000256" key="7">
    <source>
        <dbReference type="SAM" id="MobiDB-lite"/>
    </source>
</evidence>
<feature type="region of interest" description="Disordered" evidence="7">
    <location>
        <begin position="453"/>
        <end position="511"/>
    </location>
</feature>
<feature type="domain" description="PAS" evidence="8">
    <location>
        <begin position="118"/>
        <end position="182"/>
    </location>
</feature>
<dbReference type="GO" id="GO:0046983">
    <property type="term" value="F:protein dimerization activity"/>
    <property type="evidence" value="ECO:0007669"/>
    <property type="project" value="InterPro"/>
</dbReference>
<dbReference type="InterPro" id="IPR000014">
    <property type="entry name" value="PAS"/>
</dbReference>
<dbReference type="SUPFAM" id="SSF55785">
    <property type="entry name" value="PYP-like sensor domain (PAS domain)"/>
    <property type="match status" value="2"/>
</dbReference>
<evidence type="ECO:0000256" key="3">
    <source>
        <dbReference type="ARBA" id="ARBA00023015"/>
    </source>
</evidence>
<dbReference type="SUPFAM" id="SSF47459">
    <property type="entry name" value="HLH, helix-loop-helix DNA-binding domain"/>
    <property type="match status" value="1"/>
</dbReference>
<dbReference type="GO" id="GO:0000977">
    <property type="term" value="F:RNA polymerase II transcription regulatory region sequence-specific DNA binding"/>
    <property type="evidence" value="ECO:0007669"/>
    <property type="project" value="TreeGrafter"/>
</dbReference>
<evidence type="ECO:0000256" key="5">
    <source>
        <dbReference type="ARBA" id="ARBA00023163"/>
    </source>
</evidence>
<dbReference type="CDD" id="cd00130">
    <property type="entry name" value="PAS"/>
    <property type="match status" value="2"/>
</dbReference>
<feature type="compositionally biased region" description="Polar residues" evidence="7">
    <location>
        <begin position="664"/>
        <end position="676"/>
    </location>
</feature>
<dbReference type="PANTHER" id="PTHR23043">
    <property type="entry name" value="HYPOXIA-INDUCIBLE FACTOR 1 ALPHA"/>
    <property type="match status" value="1"/>
</dbReference>
<dbReference type="RefSeq" id="XP_018013245.2">
    <property type="nucleotide sequence ID" value="XM_018157756.2"/>
</dbReference>
<dbReference type="InterPro" id="IPR013767">
    <property type="entry name" value="PAS_fold"/>
</dbReference>
<evidence type="ECO:0000313" key="11">
    <source>
        <dbReference type="RefSeq" id="XP_018013245.2"/>
    </source>
</evidence>
<evidence type="ECO:0000256" key="6">
    <source>
        <dbReference type="ARBA" id="ARBA00023242"/>
    </source>
</evidence>
<feature type="compositionally biased region" description="Basic and acidic residues" evidence="7">
    <location>
        <begin position="21"/>
        <end position="37"/>
    </location>
</feature>
<evidence type="ECO:0000256" key="1">
    <source>
        <dbReference type="ARBA" id="ARBA00004123"/>
    </source>
</evidence>
<dbReference type="Pfam" id="PF00989">
    <property type="entry name" value="PAS"/>
    <property type="match status" value="1"/>
</dbReference>
<dbReference type="GeneID" id="108670295"/>
<keyword evidence="6" id="KW-0539">Nucleus</keyword>
<feature type="region of interest" description="Disordered" evidence="7">
    <location>
        <begin position="203"/>
        <end position="233"/>
    </location>
</feature>
<keyword evidence="3" id="KW-0805">Transcription regulation</keyword>
<name>A0A8B7NHY1_HYAAZ</name>
<dbReference type="InterPro" id="IPR011598">
    <property type="entry name" value="bHLH_dom"/>
</dbReference>
<dbReference type="GO" id="GO:0045944">
    <property type="term" value="P:positive regulation of transcription by RNA polymerase II"/>
    <property type="evidence" value="ECO:0007669"/>
    <property type="project" value="UniProtKB-ARBA"/>
</dbReference>
<dbReference type="FunFam" id="4.10.280.10:FF:000007">
    <property type="entry name" value="single-minded homolog 1 isoform X1"/>
    <property type="match status" value="1"/>
</dbReference>
<reference evidence="11" key="1">
    <citation type="submission" date="2025-08" db="UniProtKB">
        <authorList>
            <consortium name="RefSeq"/>
        </authorList>
    </citation>
    <scope>IDENTIFICATION</scope>
    <source>
        <tissue evidence="11">Whole organism</tissue>
    </source>
</reference>
<evidence type="ECO:0000259" key="8">
    <source>
        <dbReference type="PROSITE" id="PS50112"/>
    </source>
</evidence>
<feature type="compositionally biased region" description="Polar residues" evidence="7">
    <location>
        <begin position="460"/>
        <end position="479"/>
    </location>
</feature>
<feature type="region of interest" description="Disordered" evidence="7">
    <location>
        <begin position="664"/>
        <end position="683"/>
    </location>
</feature>
<dbReference type="InterPro" id="IPR035965">
    <property type="entry name" value="PAS-like_dom_sf"/>
</dbReference>